<gene>
    <name evidence="1" type="ORF">BJ212DRAFT_1592119</name>
</gene>
<dbReference type="GeneID" id="64636540"/>
<sequence>MYKAYAKSIISHNAVNMANVKTSRGLAATGVGTVDCARHDMKLPNGVGDLQKGENKNVRCTDGKAPKRGWANINCVASSEWMLHKIKQASSRSKLHREELHELGHTIPALSLSAWRSEIIAWEEDHTKPNPFRSRVLAKKDAADLQSGADILLHTEISPSILIVSGIDLQDQQETPDNVWLWMHQHWASMRLTHKNEDIYQSNTLQCQLDNWNIHLFTHLNIFRVTKIHAGKAKYDAAQAALVALTPQLGKTGWSNILHPLLVLDMRPMGDFIQGQSEGCTLSRLHVTLLKFSTSGTAHHF</sequence>
<comment type="caution">
    <text evidence="1">The sequence shown here is derived from an EMBL/GenBank/DDBJ whole genome shotgun (WGS) entry which is preliminary data.</text>
</comment>
<dbReference type="EMBL" id="JABBWG010000249">
    <property type="protein sequence ID" value="KAG1796573.1"/>
    <property type="molecule type" value="Genomic_DNA"/>
</dbReference>
<accession>A0A9P7ATT4</accession>
<reference evidence="1" key="1">
    <citation type="journal article" date="2020" name="New Phytol.">
        <title>Comparative genomics reveals dynamic genome evolution in host specialist ectomycorrhizal fungi.</title>
        <authorList>
            <person name="Lofgren L.A."/>
            <person name="Nguyen N.H."/>
            <person name="Vilgalys R."/>
            <person name="Ruytinx J."/>
            <person name="Liao H.L."/>
            <person name="Branco S."/>
            <person name="Kuo A."/>
            <person name="LaButti K."/>
            <person name="Lipzen A."/>
            <person name="Andreopoulos W."/>
            <person name="Pangilinan J."/>
            <person name="Riley R."/>
            <person name="Hundley H."/>
            <person name="Na H."/>
            <person name="Barry K."/>
            <person name="Grigoriev I.V."/>
            <person name="Stajich J.E."/>
            <person name="Kennedy P.G."/>
        </authorList>
    </citation>
    <scope>NUCLEOTIDE SEQUENCE</scope>
    <source>
        <strain evidence="1">MN1</strain>
    </source>
</reference>
<proteinExistence type="predicted"/>
<dbReference type="AlphaFoldDB" id="A0A9P7ATT4"/>
<evidence type="ECO:0000313" key="1">
    <source>
        <dbReference type="EMBL" id="KAG1796573.1"/>
    </source>
</evidence>
<dbReference type="RefSeq" id="XP_041185376.1">
    <property type="nucleotide sequence ID" value="XM_041342524.1"/>
</dbReference>
<name>A0A9P7ATT4_9AGAM</name>
<protein>
    <submittedName>
        <fullName evidence="1">Uncharacterized protein</fullName>
    </submittedName>
</protein>
<dbReference type="InterPro" id="IPR040521">
    <property type="entry name" value="KDZ"/>
</dbReference>
<organism evidence="1 2">
    <name type="scientific">Suillus subaureus</name>
    <dbReference type="NCBI Taxonomy" id="48587"/>
    <lineage>
        <taxon>Eukaryota</taxon>
        <taxon>Fungi</taxon>
        <taxon>Dikarya</taxon>
        <taxon>Basidiomycota</taxon>
        <taxon>Agaricomycotina</taxon>
        <taxon>Agaricomycetes</taxon>
        <taxon>Agaricomycetidae</taxon>
        <taxon>Boletales</taxon>
        <taxon>Suillineae</taxon>
        <taxon>Suillaceae</taxon>
        <taxon>Suillus</taxon>
    </lineage>
</organism>
<dbReference type="OrthoDB" id="2682651at2759"/>
<dbReference type="Pfam" id="PF18758">
    <property type="entry name" value="KDZ"/>
    <property type="match status" value="1"/>
</dbReference>
<dbReference type="Proteomes" id="UP000807769">
    <property type="component" value="Unassembled WGS sequence"/>
</dbReference>
<evidence type="ECO:0000313" key="2">
    <source>
        <dbReference type="Proteomes" id="UP000807769"/>
    </source>
</evidence>
<keyword evidence="2" id="KW-1185">Reference proteome</keyword>